<feature type="compositionally biased region" description="Basic and acidic residues" evidence="4">
    <location>
        <begin position="44"/>
        <end position="53"/>
    </location>
</feature>
<dbReference type="OrthoDB" id="10266662at2759"/>
<evidence type="ECO:0000256" key="3">
    <source>
        <dbReference type="ARBA" id="ARBA00023242"/>
    </source>
</evidence>
<accession>A0A8H3FH72</accession>
<feature type="compositionally biased region" description="Acidic residues" evidence="4">
    <location>
        <begin position="136"/>
        <end position="153"/>
    </location>
</feature>
<comment type="caution">
    <text evidence="5">The sequence shown here is derived from an EMBL/GenBank/DDBJ whole genome shotgun (WGS) entry which is preliminary data.</text>
</comment>
<feature type="region of interest" description="Disordered" evidence="4">
    <location>
        <begin position="1"/>
        <end position="165"/>
    </location>
</feature>
<evidence type="ECO:0000256" key="2">
    <source>
        <dbReference type="ARBA" id="ARBA00005907"/>
    </source>
</evidence>
<evidence type="ECO:0000313" key="6">
    <source>
        <dbReference type="Proteomes" id="UP000664521"/>
    </source>
</evidence>
<feature type="region of interest" description="Disordered" evidence="4">
    <location>
        <begin position="738"/>
        <end position="773"/>
    </location>
</feature>
<dbReference type="GO" id="GO:0042273">
    <property type="term" value="P:ribosomal large subunit biogenesis"/>
    <property type="evidence" value="ECO:0007669"/>
    <property type="project" value="TreeGrafter"/>
</dbReference>
<dbReference type="Pfam" id="PF03715">
    <property type="entry name" value="Noc2"/>
    <property type="match status" value="1"/>
</dbReference>
<organism evidence="5 6">
    <name type="scientific">Heterodermia speciosa</name>
    <dbReference type="NCBI Taxonomy" id="116794"/>
    <lineage>
        <taxon>Eukaryota</taxon>
        <taxon>Fungi</taxon>
        <taxon>Dikarya</taxon>
        <taxon>Ascomycota</taxon>
        <taxon>Pezizomycotina</taxon>
        <taxon>Lecanoromycetes</taxon>
        <taxon>OSLEUM clade</taxon>
        <taxon>Lecanoromycetidae</taxon>
        <taxon>Caliciales</taxon>
        <taxon>Physciaceae</taxon>
        <taxon>Heterodermia</taxon>
    </lineage>
</organism>
<dbReference type="GO" id="GO:0005730">
    <property type="term" value="C:nucleolus"/>
    <property type="evidence" value="ECO:0007669"/>
    <property type="project" value="TreeGrafter"/>
</dbReference>
<dbReference type="Proteomes" id="UP000664521">
    <property type="component" value="Unassembled WGS sequence"/>
</dbReference>
<evidence type="ECO:0000256" key="4">
    <source>
        <dbReference type="SAM" id="MobiDB-lite"/>
    </source>
</evidence>
<sequence length="773" mass="87141">MPNRAKKSTKKFEKNHLKDVLERRKDFAKIKQRQQIKAKRKARNASDKARASDEEQEPAPKKARKSDTQNPAPFNEKSVDEFIQDAFELPEIKHKQGKHTKITNGVKEGFNKTGKRKRDDDGASEEGLSDSGISEEQGDVLDDEGEESAEEGGLEMHQDDLDALAEKDPEFYKYLKENDAELLDFDEDGFEDDQSIKPDEPKRKKQKSKEPPQDSGMGTGDGGSEVTMAMVKKWKTALSEQHSLAAMKQIVLAFRSATFVNTDDAKEQKYSISSPEVYHQLLVVALEHIPDVLRHHLPVQELASGKIRIATESKKYRNTIPLLKIHAASIQRLLENLSDASTTKLTVSSLIPLLPYLLSHKKVLRGLCKTCVEIWSDIATTEATRVTAFIFIRRLVVTSDASIREAVLKTTYQGLVKGSRTTNVHTLAGINLMKNSAAELWGLDANIGYTTGFNYIRQLAIHLRQTVNHPSSDSYKTIYNWQYVHALDFWSRVLSTHCSPANNPNLKEASSSPLHPLIYPLVQITMGALRLIPTPTYFPLRFHLSRALLRLSFATTTFIPLAPSLLEVLSSPECSKSNPKPSTLAPLDFSIILRAPKSYLGTRVYQDGLDTEISELLAEFFHIWTKHIAFPELALPPIVHLKRWLKAANSKSHDAKISSQRSRRRGGSSKTQTAISLLVQKLELNTSFIEGKRREVRFGPTDREEVENFLRDVPSEDTPLGGFVVGERKRKEEREKILKEGRREDQQGKNEMKVAQDDISEDKSEDEAAMELN</sequence>
<dbReference type="PANTHER" id="PTHR12687:SF4">
    <property type="entry name" value="NUCLEOLAR COMPLEX PROTEIN 2 HOMOLOG"/>
    <property type="match status" value="1"/>
</dbReference>
<feature type="compositionally biased region" description="Basic and acidic residues" evidence="4">
    <location>
        <begin position="194"/>
        <end position="212"/>
    </location>
</feature>
<evidence type="ECO:0000313" key="5">
    <source>
        <dbReference type="EMBL" id="CAF9925137.1"/>
    </source>
</evidence>
<keyword evidence="6" id="KW-1185">Reference proteome</keyword>
<proteinExistence type="inferred from homology"/>
<feature type="compositionally biased region" description="Basic and acidic residues" evidence="4">
    <location>
        <begin position="738"/>
        <end position="756"/>
    </location>
</feature>
<evidence type="ECO:0000256" key="1">
    <source>
        <dbReference type="ARBA" id="ARBA00004123"/>
    </source>
</evidence>
<keyword evidence="3" id="KW-0539">Nucleus</keyword>
<dbReference type="PANTHER" id="PTHR12687">
    <property type="entry name" value="NUCLEOLAR COMPLEX 2 AND RAD4-RELATED"/>
    <property type="match status" value="1"/>
</dbReference>
<comment type="similarity">
    <text evidence="2">Belongs to the NOC2 family.</text>
</comment>
<dbReference type="EMBL" id="CAJPDS010000037">
    <property type="protein sequence ID" value="CAF9925137.1"/>
    <property type="molecule type" value="Genomic_DNA"/>
</dbReference>
<feature type="compositionally biased region" description="Basic and acidic residues" evidence="4">
    <location>
        <begin position="154"/>
        <end position="165"/>
    </location>
</feature>
<reference evidence="5" key="1">
    <citation type="submission" date="2021-03" db="EMBL/GenBank/DDBJ databases">
        <authorList>
            <person name="Tagirdzhanova G."/>
        </authorList>
    </citation>
    <scope>NUCLEOTIDE SEQUENCE</scope>
</reference>
<feature type="region of interest" description="Disordered" evidence="4">
    <location>
        <begin position="187"/>
        <end position="224"/>
    </location>
</feature>
<dbReference type="InterPro" id="IPR005343">
    <property type="entry name" value="Noc2"/>
</dbReference>
<dbReference type="GO" id="GO:0030691">
    <property type="term" value="C:Noc2p-Noc3p complex"/>
    <property type="evidence" value="ECO:0007669"/>
    <property type="project" value="TreeGrafter"/>
</dbReference>
<dbReference type="GO" id="GO:0030690">
    <property type="term" value="C:Noc1p-Noc2p complex"/>
    <property type="evidence" value="ECO:0007669"/>
    <property type="project" value="TreeGrafter"/>
</dbReference>
<feature type="compositionally biased region" description="Basic residues" evidence="4">
    <location>
        <begin position="30"/>
        <end position="43"/>
    </location>
</feature>
<dbReference type="AlphaFoldDB" id="A0A8H3FH72"/>
<feature type="compositionally biased region" description="Acidic residues" evidence="4">
    <location>
        <begin position="758"/>
        <end position="773"/>
    </location>
</feature>
<gene>
    <name evidence="5" type="primary">NOC2</name>
    <name evidence="5" type="ORF">HETSPECPRED_005757</name>
</gene>
<feature type="compositionally biased region" description="Basic and acidic residues" evidence="4">
    <location>
        <begin position="10"/>
        <end position="29"/>
    </location>
</feature>
<name>A0A8H3FH72_9LECA</name>
<protein>
    <submittedName>
        <fullName evidence="5">Nucleolar Complex 2 protein</fullName>
    </submittedName>
</protein>
<comment type="subcellular location">
    <subcellularLocation>
        <location evidence="1">Nucleus</location>
    </subcellularLocation>
</comment>
<dbReference type="GO" id="GO:0005654">
    <property type="term" value="C:nucleoplasm"/>
    <property type="evidence" value="ECO:0007669"/>
    <property type="project" value="TreeGrafter"/>
</dbReference>